<dbReference type="Pfam" id="PF01925">
    <property type="entry name" value="TauE"/>
    <property type="match status" value="1"/>
</dbReference>
<feature type="transmembrane region" description="Helical" evidence="8">
    <location>
        <begin position="99"/>
        <end position="118"/>
    </location>
</feature>
<comment type="subcellular location">
    <subcellularLocation>
        <location evidence="1 8">Cell membrane</location>
        <topology evidence="1 8">Multi-pass membrane protein</topology>
    </subcellularLocation>
</comment>
<evidence type="ECO:0000256" key="3">
    <source>
        <dbReference type="ARBA" id="ARBA00022448"/>
    </source>
</evidence>
<gene>
    <name evidence="9" type="ORF">SVTN_05250</name>
</gene>
<name>A0A0B5HP62_9ACTN</name>
<organism evidence="9 10">
    <name type="scientific">Streptomyces vietnamensis</name>
    <dbReference type="NCBI Taxonomy" id="362257"/>
    <lineage>
        <taxon>Bacteria</taxon>
        <taxon>Bacillati</taxon>
        <taxon>Actinomycetota</taxon>
        <taxon>Actinomycetes</taxon>
        <taxon>Kitasatosporales</taxon>
        <taxon>Streptomycetaceae</taxon>
        <taxon>Streptomyces</taxon>
    </lineage>
</organism>
<evidence type="ECO:0000256" key="5">
    <source>
        <dbReference type="ARBA" id="ARBA00022692"/>
    </source>
</evidence>
<feature type="transmembrane region" description="Helical" evidence="8">
    <location>
        <begin position="217"/>
        <end position="235"/>
    </location>
</feature>
<feature type="transmembrane region" description="Helical" evidence="8">
    <location>
        <begin position="42"/>
        <end position="60"/>
    </location>
</feature>
<evidence type="ECO:0000256" key="7">
    <source>
        <dbReference type="ARBA" id="ARBA00023136"/>
    </source>
</evidence>
<evidence type="ECO:0000256" key="6">
    <source>
        <dbReference type="ARBA" id="ARBA00022989"/>
    </source>
</evidence>
<dbReference type="InterPro" id="IPR052017">
    <property type="entry name" value="TSUP"/>
</dbReference>
<dbReference type="HOGENOM" id="CLU_054750_2_0_11"/>
<evidence type="ECO:0000256" key="1">
    <source>
        <dbReference type="ARBA" id="ARBA00004651"/>
    </source>
</evidence>
<keyword evidence="4 8" id="KW-1003">Cell membrane</keyword>
<accession>A0A0B5HP62</accession>
<keyword evidence="3" id="KW-0813">Transport</keyword>
<dbReference type="KEGG" id="svt:SVTN_05250"/>
<reference evidence="9 10" key="1">
    <citation type="submission" date="2014-12" db="EMBL/GenBank/DDBJ databases">
        <title>Complete genome sequence of Streptomyces vietnamensis strain GIMV4.0001, a genetic manipulable producer of the benzoisochromanequinone antibiotic granaticin.</title>
        <authorList>
            <person name="Deng M.R."/>
            <person name="Guo J."/>
            <person name="Ma L.Y."/>
            <person name="Feng G.D."/>
            <person name="Mo C.Y."/>
            <person name="Zhu H.H."/>
        </authorList>
    </citation>
    <scope>NUCLEOTIDE SEQUENCE [LARGE SCALE GENOMIC DNA]</scope>
    <source>
        <strain evidence="10">GIMV4.0001</strain>
    </source>
</reference>
<evidence type="ECO:0000256" key="8">
    <source>
        <dbReference type="RuleBase" id="RU363041"/>
    </source>
</evidence>
<evidence type="ECO:0000256" key="2">
    <source>
        <dbReference type="ARBA" id="ARBA00009142"/>
    </source>
</evidence>
<dbReference type="Proteomes" id="UP000031774">
    <property type="component" value="Chromosome"/>
</dbReference>
<dbReference type="InterPro" id="IPR002781">
    <property type="entry name" value="TM_pro_TauE-like"/>
</dbReference>
<feature type="transmembrane region" description="Helical" evidence="8">
    <location>
        <begin position="6"/>
        <end position="30"/>
    </location>
</feature>
<feature type="transmembrane region" description="Helical" evidence="8">
    <location>
        <begin position="186"/>
        <end position="205"/>
    </location>
</feature>
<dbReference type="AlphaFoldDB" id="A0A0B5HP62"/>
<dbReference type="STRING" id="362257.SVTN_05250"/>
<comment type="similarity">
    <text evidence="2 8">Belongs to the 4-toluene sulfonate uptake permease (TSUP) (TC 2.A.102) family.</text>
</comment>
<dbReference type="GO" id="GO:0005886">
    <property type="term" value="C:plasma membrane"/>
    <property type="evidence" value="ECO:0007669"/>
    <property type="project" value="UniProtKB-SubCell"/>
</dbReference>
<keyword evidence="7 8" id="KW-0472">Membrane</keyword>
<dbReference type="RefSeq" id="WP_041127993.1">
    <property type="nucleotide sequence ID" value="NZ_CP010407.1"/>
</dbReference>
<dbReference type="PANTHER" id="PTHR30269:SF37">
    <property type="entry name" value="MEMBRANE TRANSPORTER PROTEIN"/>
    <property type="match status" value="1"/>
</dbReference>
<evidence type="ECO:0000313" key="10">
    <source>
        <dbReference type="Proteomes" id="UP000031774"/>
    </source>
</evidence>
<protein>
    <recommendedName>
        <fullName evidence="8">Probable membrane transporter protein</fullName>
    </recommendedName>
</protein>
<keyword evidence="6 8" id="KW-1133">Transmembrane helix</keyword>
<proteinExistence type="inferred from homology"/>
<dbReference type="PANTHER" id="PTHR30269">
    <property type="entry name" value="TRANSMEMBRANE PROTEIN YFCA"/>
    <property type="match status" value="1"/>
</dbReference>
<evidence type="ECO:0000256" key="4">
    <source>
        <dbReference type="ARBA" id="ARBA00022475"/>
    </source>
</evidence>
<evidence type="ECO:0000313" key="9">
    <source>
        <dbReference type="EMBL" id="AJF63910.1"/>
    </source>
</evidence>
<keyword evidence="10" id="KW-1185">Reference proteome</keyword>
<keyword evidence="5 8" id="KW-0812">Transmembrane</keyword>
<dbReference type="EMBL" id="CP010407">
    <property type="protein sequence ID" value="AJF63910.1"/>
    <property type="molecule type" value="Genomic_DNA"/>
</dbReference>
<feature type="transmembrane region" description="Helical" evidence="8">
    <location>
        <begin position="72"/>
        <end position="92"/>
    </location>
</feature>
<sequence>MTGETLTVLALTVAVAAFVQGSSGLGFALIVAPVAGILDPGLLPVFVLASMVPLNLYVAWRERASLDLRGAGWITAARLAATPAGLALLWVIPDRRLGLYVGLATVLAAVVSLAAPAFTPGRAAYVGAGAVTGLTETATGVGGPPLALVYQHRPPAELRSTVATCFLVGEVASLGLLFATGRGDTADLGLALALAPAIAVGAWLSRLVHHRIDARRMRLFVLVFALVSGVVLMVGV</sequence>